<feature type="compositionally biased region" description="Basic residues" evidence="1">
    <location>
        <begin position="226"/>
        <end position="237"/>
    </location>
</feature>
<accession>A0A401TK88</accession>
<feature type="region of interest" description="Disordered" evidence="1">
    <location>
        <begin position="128"/>
        <end position="273"/>
    </location>
</feature>
<evidence type="ECO:0000256" key="1">
    <source>
        <dbReference type="SAM" id="MobiDB-lite"/>
    </source>
</evidence>
<evidence type="ECO:0000313" key="4">
    <source>
        <dbReference type="Proteomes" id="UP000287033"/>
    </source>
</evidence>
<reference evidence="3 4" key="1">
    <citation type="journal article" date="2018" name="Nat. Ecol. Evol.">
        <title>Shark genomes provide insights into elasmobranch evolution and the origin of vertebrates.</title>
        <authorList>
            <person name="Hara Y"/>
            <person name="Yamaguchi K"/>
            <person name="Onimaru K"/>
            <person name="Kadota M"/>
            <person name="Koyanagi M"/>
            <person name="Keeley SD"/>
            <person name="Tatsumi K"/>
            <person name="Tanaka K"/>
            <person name="Motone F"/>
            <person name="Kageyama Y"/>
            <person name="Nozu R"/>
            <person name="Adachi N"/>
            <person name="Nishimura O"/>
            <person name="Nakagawa R"/>
            <person name="Tanegashima C"/>
            <person name="Kiyatake I"/>
            <person name="Matsumoto R"/>
            <person name="Murakumo K"/>
            <person name="Nishida K"/>
            <person name="Terakita A"/>
            <person name="Kuratani S"/>
            <person name="Sato K"/>
            <person name="Hyodo S Kuraku.S."/>
        </authorList>
    </citation>
    <scope>NUCLEOTIDE SEQUENCE [LARGE SCALE GENOMIC DNA]</scope>
</reference>
<organism evidence="3 4">
    <name type="scientific">Chiloscyllium punctatum</name>
    <name type="common">Brownbanded bambooshark</name>
    <name type="synonym">Hemiscyllium punctatum</name>
    <dbReference type="NCBI Taxonomy" id="137246"/>
    <lineage>
        <taxon>Eukaryota</taxon>
        <taxon>Metazoa</taxon>
        <taxon>Chordata</taxon>
        <taxon>Craniata</taxon>
        <taxon>Vertebrata</taxon>
        <taxon>Chondrichthyes</taxon>
        <taxon>Elasmobranchii</taxon>
        <taxon>Galeomorphii</taxon>
        <taxon>Galeoidea</taxon>
        <taxon>Orectolobiformes</taxon>
        <taxon>Hemiscylliidae</taxon>
        <taxon>Chiloscyllium</taxon>
    </lineage>
</organism>
<keyword evidence="4" id="KW-1185">Reference proteome</keyword>
<dbReference type="OMA" id="DSGPPTH"/>
<dbReference type="Proteomes" id="UP000287033">
    <property type="component" value="Unassembled WGS sequence"/>
</dbReference>
<keyword evidence="2" id="KW-0812">Transmembrane</keyword>
<dbReference type="EMBL" id="BEZZ01098313">
    <property type="protein sequence ID" value="GCC43072.1"/>
    <property type="molecule type" value="Genomic_DNA"/>
</dbReference>
<feature type="transmembrane region" description="Helical" evidence="2">
    <location>
        <begin position="76"/>
        <end position="97"/>
    </location>
</feature>
<feature type="compositionally biased region" description="Low complexity" evidence="1">
    <location>
        <begin position="179"/>
        <end position="193"/>
    </location>
</feature>
<proteinExistence type="predicted"/>
<comment type="caution">
    <text evidence="3">The sequence shown here is derived from an EMBL/GenBank/DDBJ whole genome shotgun (WGS) entry which is preliminary data.</text>
</comment>
<name>A0A401TK88_CHIPU</name>
<protein>
    <submittedName>
        <fullName evidence="3">Uncharacterized protein</fullName>
    </submittedName>
</protein>
<dbReference type="AlphaFoldDB" id="A0A401TK88"/>
<evidence type="ECO:0000313" key="3">
    <source>
        <dbReference type="EMBL" id="GCC43072.1"/>
    </source>
</evidence>
<feature type="compositionally biased region" description="Low complexity" evidence="1">
    <location>
        <begin position="252"/>
        <end position="261"/>
    </location>
</feature>
<feature type="region of interest" description="Disordered" evidence="1">
    <location>
        <begin position="42"/>
        <end position="67"/>
    </location>
</feature>
<evidence type="ECO:0000256" key="2">
    <source>
        <dbReference type="SAM" id="Phobius"/>
    </source>
</evidence>
<gene>
    <name evidence="3" type="ORF">chiPu_0027227</name>
</gene>
<keyword evidence="2" id="KW-0472">Membrane</keyword>
<sequence>MRGGLLPSHHHHHPHPPIFPDAVLGGRARAVTTKASVGAGASRAAVESARKKEGKGASTSSCRRRGRAERFRRGPAFLRVGRIPGLFIAFGLVWVFLKSAVVGVVNRSFCFDLIRCLTGLGLRPQASDGGGGGGGGGGGAVETGPLAGRGHARLLPDAVPAPDVRAGRLAAQPGRRRGALLPAGRGLPAAAGAAGRGGGGDGDRAGPGRPRTPRPGPGPGPGLGRARPRRGRGRRPAAVRAGAARPVRRDQLPAPAAAPQGHQPPRPAALRGL</sequence>
<feature type="compositionally biased region" description="Gly residues" evidence="1">
    <location>
        <begin position="128"/>
        <end position="141"/>
    </location>
</feature>
<keyword evidence="2" id="KW-1133">Transmembrane helix</keyword>